<proteinExistence type="predicted"/>
<dbReference type="AlphaFoldDB" id="A0A644Z499"/>
<sequence length="158" mass="18349">MILRLIKKSNLGQSERSYARAVMEYIATPEVALLNESGHKKDIVEKCSHYAVHGCTPGRDLRHQVGLGILLHTGTRKRERLDVRWKHIEIGCWRCLYRSRISPQGQRGTQCLPYFPIASLLDASRIYNDKFPDKEICLIFYDTDHTISRRGNLYEHTH</sequence>
<organism evidence="1">
    <name type="scientific">bioreactor metagenome</name>
    <dbReference type="NCBI Taxonomy" id="1076179"/>
    <lineage>
        <taxon>unclassified sequences</taxon>
        <taxon>metagenomes</taxon>
        <taxon>ecological metagenomes</taxon>
    </lineage>
</organism>
<protein>
    <submittedName>
        <fullName evidence="1">Uncharacterized protein</fullName>
    </submittedName>
</protein>
<evidence type="ECO:0000313" key="1">
    <source>
        <dbReference type="EMBL" id="MPM35622.1"/>
    </source>
</evidence>
<comment type="caution">
    <text evidence="1">The sequence shown here is derived from an EMBL/GenBank/DDBJ whole genome shotgun (WGS) entry which is preliminary data.</text>
</comment>
<gene>
    <name evidence="1" type="ORF">SDC9_82215</name>
</gene>
<reference evidence="1" key="1">
    <citation type="submission" date="2019-08" db="EMBL/GenBank/DDBJ databases">
        <authorList>
            <person name="Kucharzyk K."/>
            <person name="Murdoch R.W."/>
            <person name="Higgins S."/>
            <person name="Loffler F."/>
        </authorList>
    </citation>
    <scope>NUCLEOTIDE SEQUENCE</scope>
</reference>
<name>A0A644Z499_9ZZZZ</name>
<accession>A0A644Z499</accession>
<dbReference type="EMBL" id="VSSQ01007344">
    <property type="protein sequence ID" value="MPM35622.1"/>
    <property type="molecule type" value="Genomic_DNA"/>
</dbReference>